<dbReference type="InterPro" id="IPR054353">
    <property type="entry name" value="IstA-like_C"/>
</dbReference>
<sequence>MTDYRAIMTLLIKQRSYRQIEQQLGCSHRVIARANHTLRTCGFSTVEQVAALTDNELDELFVDKRSTGQGEFVPIDFEKVVKARTGRTKQPLQVLWARYTTTPAGPGQRHYSYDRFRQLVAAHVDATGLSARITHAPGHTMQVDWAGTKMRLFDPTGKPGAKVSIFVASLPYSGMLFACACADQRQQAWLDAHRCAFEYFGGVCQVVVPDNASTASNAISTSDRNRKVNDTYEQFLEHYNTAALPARPRRPKDKANVEAAVKIVTHKIIHALDGHQCVDLDELNGKIVSLVDAINDVTPFRSQQSSRRDLFETYEQHLLADLPQTPWQHTEWKRAKVAPDFHIIVATVRYSVPHQLVGRTVDVRITGQVLTVFDAGQTVATHRVSHTRGAYVTDCDHIPSGMDTTRGLWTSEYFYREASKVGPATRKVIEELIAAKAIPAQAYQSCRNVLSMGKHANKPILEEACLRLTSHDGSRRAVSYTAVKNMMAAVRKEHTTRPRGFDQAQRTTTPILPDSAVIEPRDTTGALLGGADQFSMDNLMKKGTRNS</sequence>
<evidence type="ECO:0000313" key="11">
    <source>
        <dbReference type="EMBL" id="GEA42532.1"/>
    </source>
</evidence>
<dbReference type="EMBL" id="BJLD01000002">
    <property type="protein sequence ID" value="GEA43596.1"/>
    <property type="molecule type" value="Genomic_DNA"/>
</dbReference>
<evidence type="ECO:0000313" key="16">
    <source>
        <dbReference type="EMBL" id="GEA42711.1"/>
    </source>
</evidence>
<dbReference type="EMBL" id="BJLD01000001">
    <property type="protein sequence ID" value="GEA42120.1"/>
    <property type="molecule type" value="Genomic_DNA"/>
</dbReference>
<dbReference type="EMBL" id="BJLD01000001">
    <property type="protein sequence ID" value="GEA42548.1"/>
    <property type="molecule type" value="Genomic_DNA"/>
</dbReference>
<dbReference type="EMBL" id="BJLD01000001">
    <property type="protein sequence ID" value="GEA42849.1"/>
    <property type="molecule type" value="Genomic_DNA"/>
</dbReference>
<dbReference type="EMBL" id="BJLD01000002">
    <property type="protein sequence ID" value="GEA43121.1"/>
    <property type="molecule type" value="Genomic_DNA"/>
</dbReference>
<dbReference type="Gene3D" id="3.30.420.10">
    <property type="entry name" value="Ribonuclease H-like superfamily/Ribonuclease H"/>
    <property type="match status" value="1"/>
</dbReference>
<evidence type="ECO:0000313" key="10">
    <source>
        <dbReference type="EMBL" id="GEA42501.1"/>
    </source>
</evidence>
<dbReference type="PANTHER" id="PTHR35004">
    <property type="entry name" value="TRANSPOSASE RV3428C-RELATED"/>
    <property type="match status" value="1"/>
</dbReference>
<dbReference type="EMBL" id="BJLD01000001">
    <property type="protein sequence ID" value="GEA42227.1"/>
    <property type="molecule type" value="Genomic_DNA"/>
</dbReference>
<evidence type="ECO:0000313" key="12">
    <source>
        <dbReference type="EMBL" id="GEA42548.1"/>
    </source>
</evidence>
<evidence type="ECO:0000313" key="34">
    <source>
        <dbReference type="EMBL" id="GEA44181.1"/>
    </source>
</evidence>
<evidence type="ECO:0000313" key="6">
    <source>
        <dbReference type="EMBL" id="GEA42068.1"/>
    </source>
</evidence>
<dbReference type="InterPro" id="IPR036397">
    <property type="entry name" value="RNaseH_sf"/>
</dbReference>
<evidence type="ECO:0000313" key="4">
    <source>
        <dbReference type="EMBL" id="GEA41904.1"/>
    </source>
</evidence>
<evidence type="ECO:0000259" key="2">
    <source>
        <dbReference type="PROSITE" id="PS50994"/>
    </source>
</evidence>
<evidence type="ECO:0000313" key="13">
    <source>
        <dbReference type="EMBL" id="GEA42617.1"/>
    </source>
</evidence>
<dbReference type="EMBL" id="BJLD01000002">
    <property type="protein sequence ID" value="GEA44181.1"/>
    <property type="molecule type" value="Genomic_DNA"/>
</dbReference>
<evidence type="ECO:0000313" key="15">
    <source>
        <dbReference type="EMBL" id="GEA42707.1"/>
    </source>
</evidence>
<evidence type="ECO:0000313" key="33">
    <source>
        <dbReference type="EMBL" id="GEA44142.1"/>
    </source>
</evidence>
<dbReference type="EMBL" id="BJLD01000003">
    <property type="protein sequence ID" value="GEA44307.1"/>
    <property type="molecule type" value="Genomic_DNA"/>
</dbReference>
<evidence type="ECO:0000313" key="17">
    <source>
        <dbReference type="EMBL" id="GEA42766.1"/>
    </source>
</evidence>
<dbReference type="Proteomes" id="UP000315234">
    <property type="component" value="Unassembled WGS sequence"/>
</dbReference>
<dbReference type="InterPro" id="IPR012337">
    <property type="entry name" value="RNaseH-like_sf"/>
</dbReference>
<dbReference type="EMBL" id="BJLD01000001">
    <property type="protein sequence ID" value="GEA41887.1"/>
    <property type="molecule type" value="Genomic_DNA"/>
</dbReference>
<evidence type="ECO:0000313" key="5">
    <source>
        <dbReference type="EMBL" id="GEA42030.1"/>
    </source>
</evidence>
<dbReference type="PROSITE" id="PS50994">
    <property type="entry name" value="INTEGRASE"/>
    <property type="match status" value="1"/>
</dbReference>
<evidence type="ECO:0000313" key="21">
    <source>
        <dbReference type="EMBL" id="GEA43036.1"/>
    </source>
</evidence>
<evidence type="ECO:0000313" key="7">
    <source>
        <dbReference type="EMBL" id="GEA42120.1"/>
    </source>
</evidence>
<evidence type="ECO:0000313" key="32">
    <source>
        <dbReference type="EMBL" id="GEA44021.1"/>
    </source>
</evidence>
<dbReference type="EMBL" id="BJLD01000001">
    <property type="protein sequence ID" value="GEA42274.1"/>
    <property type="molecule type" value="Genomic_DNA"/>
</dbReference>
<dbReference type="GO" id="GO:0015074">
    <property type="term" value="P:DNA integration"/>
    <property type="evidence" value="ECO:0007669"/>
    <property type="project" value="InterPro"/>
</dbReference>
<dbReference type="EMBL" id="BJLD01000001">
    <property type="protein sequence ID" value="GEA42707.1"/>
    <property type="molecule type" value="Genomic_DNA"/>
</dbReference>
<evidence type="ECO:0000313" key="8">
    <source>
        <dbReference type="EMBL" id="GEA42227.1"/>
    </source>
</evidence>
<evidence type="ECO:0000313" key="36">
    <source>
        <dbReference type="Proteomes" id="UP000315234"/>
    </source>
</evidence>
<evidence type="ECO:0000256" key="1">
    <source>
        <dbReference type="ARBA" id="ARBA00009277"/>
    </source>
</evidence>
<evidence type="ECO:0000313" key="30">
    <source>
        <dbReference type="EMBL" id="GEA43758.1"/>
    </source>
</evidence>
<dbReference type="EMBL" id="BJLD01000002">
    <property type="protein sequence ID" value="GEA43932.1"/>
    <property type="molecule type" value="Genomic_DNA"/>
</dbReference>
<evidence type="ECO:0000313" key="22">
    <source>
        <dbReference type="EMBL" id="GEA43121.1"/>
    </source>
</evidence>
<dbReference type="EMBL" id="BJLD01000001">
    <property type="protein sequence ID" value="GEA43036.1"/>
    <property type="molecule type" value="Genomic_DNA"/>
</dbReference>
<evidence type="ECO:0000313" key="19">
    <source>
        <dbReference type="EMBL" id="GEA42849.1"/>
    </source>
</evidence>
<evidence type="ECO:0000313" key="28">
    <source>
        <dbReference type="EMBL" id="GEA43391.1"/>
    </source>
</evidence>
<dbReference type="EMBL" id="BJLD01000002">
    <property type="protein sequence ID" value="GEA43327.1"/>
    <property type="molecule type" value="Genomic_DNA"/>
</dbReference>
<feature type="domain" description="Integrase catalytic" evidence="2">
    <location>
        <begin position="133"/>
        <end position="315"/>
    </location>
</feature>
<dbReference type="EMBL" id="BJLD01000001">
    <property type="protein sequence ID" value="GEA42711.1"/>
    <property type="molecule type" value="Genomic_DNA"/>
</dbReference>
<evidence type="ECO:0000313" key="23">
    <source>
        <dbReference type="EMBL" id="GEA43172.1"/>
    </source>
</evidence>
<evidence type="ECO:0000313" key="31">
    <source>
        <dbReference type="EMBL" id="GEA43932.1"/>
    </source>
</evidence>
<dbReference type="EMBL" id="BJLD01000002">
    <property type="protein sequence ID" value="GEA43212.1"/>
    <property type="molecule type" value="Genomic_DNA"/>
</dbReference>
<dbReference type="EMBL" id="BJLD01000001">
    <property type="protein sequence ID" value="GEA42766.1"/>
    <property type="molecule type" value="Genomic_DNA"/>
</dbReference>
<dbReference type="EMBL" id="BJLD01000002">
    <property type="protein sequence ID" value="GEA43172.1"/>
    <property type="molecule type" value="Genomic_DNA"/>
</dbReference>
<dbReference type="EMBL" id="BJLD01000001">
    <property type="protein sequence ID" value="GEA42617.1"/>
    <property type="molecule type" value="Genomic_DNA"/>
</dbReference>
<comment type="caution">
    <text evidence="24">The sequence shown here is derived from an EMBL/GenBank/DDBJ whole genome shotgun (WGS) entry which is preliminary data.</text>
</comment>
<proteinExistence type="inferred from homology"/>
<dbReference type="EMBL" id="BJLD01000001">
    <property type="protein sequence ID" value="GEA42532.1"/>
    <property type="molecule type" value="Genomic_DNA"/>
</dbReference>
<accession>A0AAQ1TWU9</accession>
<dbReference type="EMBL" id="BJLD01000002">
    <property type="protein sequence ID" value="GEA43290.1"/>
    <property type="molecule type" value="Genomic_DNA"/>
</dbReference>
<evidence type="ECO:0000313" key="26">
    <source>
        <dbReference type="EMBL" id="GEA43290.1"/>
    </source>
</evidence>
<dbReference type="GO" id="GO:0003676">
    <property type="term" value="F:nucleic acid binding"/>
    <property type="evidence" value="ECO:0007669"/>
    <property type="project" value="InterPro"/>
</dbReference>
<dbReference type="Pfam" id="PF22483">
    <property type="entry name" value="Mu-transpos_C_2"/>
    <property type="match status" value="1"/>
</dbReference>
<evidence type="ECO:0000313" key="29">
    <source>
        <dbReference type="EMBL" id="GEA43596.1"/>
    </source>
</evidence>
<dbReference type="EMBL" id="BJLD01000002">
    <property type="protein sequence ID" value="GEA44021.1"/>
    <property type="molecule type" value="Genomic_DNA"/>
</dbReference>
<evidence type="ECO:0000313" key="14">
    <source>
        <dbReference type="EMBL" id="GEA42622.1"/>
    </source>
</evidence>
<dbReference type="EMBL" id="BJLD01000001">
    <property type="protein sequence ID" value="GEA42800.1"/>
    <property type="molecule type" value="Genomic_DNA"/>
</dbReference>
<organism evidence="24 36">
    <name type="scientific">Corynebacterium striatum</name>
    <dbReference type="NCBI Taxonomy" id="43770"/>
    <lineage>
        <taxon>Bacteria</taxon>
        <taxon>Bacillati</taxon>
        <taxon>Actinomycetota</taxon>
        <taxon>Actinomycetes</taxon>
        <taxon>Mycobacteriales</taxon>
        <taxon>Corynebacteriaceae</taxon>
        <taxon>Corynebacterium</taxon>
    </lineage>
</organism>
<gene>
    <name evidence="3" type="ORF">Cst04h_00570</name>
    <name evidence="4" type="ORF">Cst04h_00740</name>
    <name evidence="5" type="ORF">Cst04h_02000</name>
    <name evidence="6" type="ORF">Cst04h_02380</name>
    <name evidence="7" type="ORF">Cst04h_02900</name>
    <name evidence="8" type="ORF">Cst04h_03970</name>
    <name evidence="9" type="ORF">Cst04h_04440</name>
    <name evidence="10" type="ORF">Cst04h_06710</name>
    <name evidence="11" type="ORF">Cst04h_07020</name>
    <name evidence="12" type="ORF">Cst04h_07180</name>
    <name evidence="13" type="ORF">Cst04h_07870</name>
    <name evidence="14" type="ORF">Cst04h_07920</name>
    <name evidence="15" type="ORF">Cst04h_08770</name>
    <name evidence="16" type="ORF">Cst04h_08810</name>
    <name evidence="17" type="ORF">Cst04h_09360</name>
    <name evidence="18" type="ORF">Cst04h_09700</name>
    <name evidence="19" type="ORF">Cst04h_10190</name>
    <name evidence="20" type="ORF">Cst04h_10940</name>
    <name evidence="21" type="ORF">Cst04h_12060</name>
    <name evidence="22" type="ORF">Cst04h_12910</name>
    <name evidence="23" type="ORF">Cst04h_13420</name>
    <name evidence="24" type="ORF">Cst04h_13820</name>
    <name evidence="25" type="ORF">Cst04h_14520</name>
    <name evidence="26" type="ORF">Cst04h_14600</name>
    <name evidence="27" type="ORF">Cst04h_14970</name>
    <name evidence="28" type="ORF">Cst04h_15610</name>
    <name evidence="29" type="ORF">Cst04h_17660</name>
    <name evidence="30" type="ORF">Cst04h_19280</name>
    <name evidence="31" type="ORF">Cst04h_21020</name>
    <name evidence="32" type="ORF">Cst04h_21910</name>
    <name evidence="33" type="ORF">Cst04h_23120</name>
    <name evidence="34" type="ORF">Cst04h_23510</name>
    <name evidence="35" type="ORF">Cst04h_24770</name>
</gene>
<dbReference type="SUPFAM" id="SSF53098">
    <property type="entry name" value="Ribonuclease H-like"/>
    <property type="match status" value="1"/>
</dbReference>
<dbReference type="EMBL" id="BJLD01000001">
    <property type="protein sequence ID" value="GEA42501.1"/>
    <property type="molecule type" value="Genomic_DNA"/>
</dbReference>
<dbReference type="EMBL" id="BJLD01000002">
    <property type="protein sequence ID" value="GEA43758.1"/>
    <property type="molecule type" value="Genomic_DNA"/>
</dbReference>
<evidence type="ECO:0000313" key="20">
    <source>
        <dbReference type="EMBL" id="GEA42924.1"/>
    </source>
</evidence>
<dbReference type="NCBIfam" id="NF033546">
    <property type="entry name" value="transpos_IS21"/>
    <property type="match status" value="1"/>
</dbReference>
<dbReference type="RefSeq" id="WP_115340827.1">
    <property type="nucleotide sequence ID" value="NZ_BJLD01000001.1"/>
</dbReference>
<dbReference type="EMBL" id="BJLD01000002">
    <property type="protein sequence ID" value="GEA43391.1"/>
    <property type="molecule type" value="Genomic_DNA"/>
</dbReference>
<dbReference type="EMBL" id="BJLD01000001">
    <property type="protein sequence ID" value="GEA42622.1"/>
    <property type="molecule type" value="Genomic_DNA"/>
</dbReference>
<dbReference type="EMBL" id="BJLD01000001">
    <property type="protein sequence ID" value="GEA41904.1"/>
    <property type="molecule type" value="Genomic_DNA"/>
</dbReference>
<dbReference type="EMBL" id="BJLD01000001">
    <property type="protein sequence ID" value="GEA42924.1"/>
    <property type="molecule type" value="Genomic_DNA"/>
</dbReference>
<dbReference type="PANTHER" id="PTHR35004:SF8">
    <property type="entry name" value="TRANSPOSASE RV3428C-RELATED"/>
    <property type="match status" value="1"/>
</dbReference>
<evidence type="ECO:0000313" key="18">
    <source>
        <dbReference type="EMBL" id="GEA42800.1"/>
    </source>
</evidence>
<reference evidence="24 36" key="1">
    <citation type="submission" date="2019-06" db="EMBL/GenBank/DDBJ databases">
        <title>Draft genome sequence of Corynebacterium striatum NBRC 15291.</title>
        <authorList>
            <person name="Miura T."/>
            <person name="Furukawa M."/>
            <person name="Shimamura M."/>
            <person name="Ohyama Y."/>
            <person name="Yamazoe A."/>
            <person name="Kawasaki H."/>
        </authorList>
    </citation>
    <scope>NUCLEOTIDE SEQUENCE [LARGE SCALE GENOMIC DNA]</scope>
    <source>
        <strain evidence="24 36">NBRC 15291</strain>
    </source>
</reference>
<evidence type="ECO:0000313" key="35">
    <source>
        <dbReference type="EMBL" id="GEA44307.1"/>
    </source>
</evidence>
<dbReference type="EMBL" id="BJLD01000002">
    <property type="protein sequence ID" value="GEA44142.1"/>
    <property type="molecule type" value="Genomic_DNA"/>
</dbReference>
<dbReference type="Pfam" id="PF00665">
    <property type="entry name" value="rve"/>
    <property type="match status" value="1"/>
</dbReference>
<dbReference type="EMBL" id="BJLD01000002">
    <property type="protein sequence ID" value="GEA43282.1"/>
    <property type="molecule type" value="Genomic_DNA"/>
</dbReference>
<comment type="similarity">
    <text evidence="1">Belongs to the transposase IS21/IS408/IS1162 family.</text>
</comment>
<evidence type="ECO:0000313" key="24">
    <source>
        <dbReference type="EMBL" id="GEA43212.1"/>
    </source>
</evidence>
<dbReference type="EMBL" id="BJLD01000001">
    <property type="protein sequence ID" value="GEA42030.1"/>
    <property type="molecule type" value="Genomic_DNA"/>
</dbReference>
<dbReference type="AlphaFoldDB" id="A0AAQ1TWU9"/>
<dbReference type="InterPro" id="IPR001584">
    <property type="entry name" value="Integrase_cat-core"/>
</dbReference>
<protein>
    <submittedName>
        <fullName evidence="24">Transposase y4uI</fullName>
    </submittedName>
</protein>
<evidence type="ECO:0000313" key="25">
    <source>
        <dbReference type="EMBL" id="GEA43282.1"/>
    </source>
</evidence>
<evidence type="ECO:0000313" key="3">
    <source>
        <dbReference type="EMBL" id="GEA41887.1"/>
    </source>
</evidence>
<dbReference type="EMBL" id="BJLD01000001">
    <property type="protein sequence ID" value="GEA42068.1"/>
    <property type="molecule type" value="Genomic_DNA"/>
</dbReference>
<name>A0AAQ1TWU9_CORST</name>
<evidence type="ECO:0000313" key="9">
    <source>
        <dbReference type="EMBL" id="GEA42274.1"/>
    </source>
</evidence>
<evidence type="ECO:0000313" key="27">
    <source>
        <dbReference type="EMBL" id="GEA43327.1"/>
    </source>
</evidence>